<keyword id="KW-0903">Direct protein sequencing</keyword>
<evidence type="ECO:0000313" key="2">
    <source>
        <dbReference type="PIR" id="A53505"/>
    </source>
</evidence>
<reference evidence="2" key="1">
    <citation type="journal article" date="1994" name="Biochemistry">
        <title>Substrate binding domains in pyruvate phosphate dikinase.</title>
        <authorList>
            <person name="Carroll L.J."/>
            <person name="Xu Y."/>
            <person name="Thrall S.H."/>
            <person name="Martin B.M."/>
            <person name="Dunaway-Mariano D."/>
        </authorList>
    </citation>
    <scope>PROTEIN SEQUENCE</scope>
</reference>
<protein>
    <submittedName>
        <fullName evidence="2">Pyruvate, phosphate dikinase</fullName>
        <ecNumber evidence="2">2.7.9.1</ecNumber>
    </submittedName>
</protein>
<evidence type="ECO:0000256" key="1">
    <source>
        <dbReference type="SAM" id="MobiDB-lite"/>
    </source>
</evidence>
<organism evidence="2">
    <name type="scientific">Clostridium symbiosum</name>
    <name type="common">Bacteroides symbiosus</name>
    <dbReference type="NCBI Taxonomy" id="1512"/>
    <lineage>
        <taxon>Bacteria</taxon>
        <taxon>Bacillati</taxon>
        <taxon>Bacillota</taxon>
        <taxon>Clostridia</taxon>
        <taxon>Lachnospirales</taxon>
        <taxon>Lachnospiraceae</taxon>
        <taxon>Otoolea</taxon>
    </lineage>
</organism>
<dbReference type="GO" id="GO:0050242">
    <property type="term" value="F:pyruvate, phosphate dikinase activity"/>
    <property type="evidence" value="ECO:0007669"/>
    <property type="project" value="UniProtKB-EC"/>
</dbReference>
<name>Q7M0I6_CLOSY</name>
<dbReference type="EC" id="2.7.9.1" evidence="2"/>
<sequence length="32" mass="3551">AKWVYKFEEGNDIPGDQTNGKTAPADKETLKV</sequence>
<feature type="non-terminal residue" evidence="2">
    <location>
        <position position="1"/>
    </location>
</feature>
<feature type="region of interest" description="Disordered" evidence="1">
    <location>
        <begin position="1"/>
        <end position="32"/>
    </location>
</feature>
<proteinExistence type="evidence at protein level"/>
<accession>Q7M0I6</accession>
<dbReference type="PIR" id="A53505">
    <property type="entry name" value="A53505"/>
</dbReference>
<feature type="non-terminal residue" evidence="2">
    <location>
        <position position="32"/>
    </location>
</feature>
<dbReference type="AlphaFoldDB" id="Q7M0I6"/>